<dbReference type="InterPro" id="IPR036440">
    <property type="entry name" value="Peptidase_C15-like_sf"/>
</dbReference>
<evidence type="ECO:0000313" key="2">
    <source>
        <dbReference type="Proteomes" id="UP000760819"/>
    </source>
</evidence>
<proteinExistence type="predicted"/>
<accession>A0A955KYQ2</accession>
<sequence>MQIIVYSFDSFPWKSELQEDFGEALYLKKLKIGLEQLKKRVLDERPGVVIGIAKASGKQSSIETQTKNQFGLRKPGVILQDGNETYQLYRPAVINIPFKLRHHATATFCNYAAYHLAQFIDQNRLPTLPMFAHVAKAEDLGMLKKMITGDQKHLQDTDQRGFPLV</sequence>
<dbReference type="Proteomes" id="UP000760819">
    <property type="component" value="Unassembled WGS sequence"/>
</dbReference>
<evidence type="ECO:0000313" key="1">
    <source>
        <dbReference type="EMBL" id="MCA9378992.1"/>
    </source>
</evidence>
<dbReference type="AlphaFoldDB" id="A0A955KYQ2"/>
<name>A0A955KYQ2_9BACT</name>
<reference evidence="1" key="2">
    <citation type="journal article" date="2021" name="Microbiome">
        <title>Successional dynamics and alternative stable states in a saline activated sludge microbial community over 9 years.</title>
        <authorList>
            <person name="Wang Y."/>
            <person name="Ye J."/>
            <person name="Ju F."/>
            <person name="Liu L."/>
            <person name="Boyd J.A."/>
            <person name="Deng Y."/>
            <person name="Parks D.H."/>
            <person name="Jiang X."/>
            <person name="Yin X."/>
            <person name="Woodcroft B.J."/>
            <person name="Tyson G.W."/>
            <person name="Hugenholtz P."/>
            <person name="Polz M.F."/>
            <person name="Zhang T."/>
        </authorList>
    </citation>
    <scope>NUCLEOTIDE SEQUENCE</scope>
    <source>
        <strain evidence="1">HKST-UBA12</strain>
    </source>
</reference>
<gene>
    <name evidence="1" type="ORF">KC640_01055</name>
</gene>
<organism evidence="1 2">
    <name type="scientific">Candidatus Dojkabacteria bacterium</name>
    <dbReference type="NCBI Taxonomy" id="2099670"/>
    <lineage>
        <taxon>Bacteria</taxon>
        <taxon>Candidatus Dojkabacteria</taxon>
    </lineage>
</organism>
<dbReference type="SUPFAM" id="SSF53182">
    <property type="entry name" value="Pyrrolidone carboxyl peptidase (pyroglutamate aminopeptidase)"/>
    <property type="match status" value="1"/>
</dbReference>
<comment type="caution">
    <text evidence="1">The sequence shown here is derived from an EMBL/GenBank/DDBJ whole genome shotgun (WGS) entry which is preliminary data.</text>
</comment>
<dbReference type="EMBL" id="JAGQLI010000054">
    <property type="protein sequence ID" value="MCA9378992.1"/>
    <property type="molecule type" value="Genomic_DNA"/>
</dbReference>
<protein>
    <submittedName>
        <fullName evidence="1">Uncharacterized protein</fullName>
    </submittedName>
</protein>
<reference evidence="1" key="1">
    <citation type="submission" date="2020-04" db="EMBL/GenBank/DDBJ databases">
        <authorList>
            <person name="Zhang T."/>
        </authorList>
    </citation>
    <scope>NUCLEOTIDE SEQUENCE</scope>
    <source>
        <strain evidence="1">HKST-UBA12</strain>
    </source>
</reference>